<dbReference type="InterPro" id="IPR003703">
    <property type="entry name" value="Acyl_CoA_thio"/>
</dbReference>
<evidence type="ECO:0000259" key="4">
    <source>
        <dbReference type="Pfam" id="PF13622"/>
    </source>
</evidence>
<dbReference type="CDD" id="cd03444">
    <property type="entry name" value="Thioesterase_II_repeat1"/>
    <property type="match status" value="1"/>
</dbReference>
<comment type="caution">
    <text evidence="6">The sequence shown here is derived from an EMBL/GenBank/DDBJ whole genome shotgun (WGS) entry which is preliminary data.</text>
</comment>
<dbReference type="OrthoDB" id="9781019at2"/>
<evidence type="ECO:0000256" key="3">
    <source>
        <dbReference type="SAM" id="MobiDB-lite"/>
    </source>
</evidence>
<sequence>MSCAENDKATAVPQSTSAQSLSPEPSPAAAASAAAPAAPTSDIPALTKSSPVVLGQTDGESPVDSIVKVLQLDTPVTSKDHTYVTGRSISFPTRRIYGGQIIAQSVMAASKTVEADRMPNSVHGYFITAGDISQDVLFDVENLRDGRSFSARRVNVTQRDGAILTAIASFQKHGQSGVEFADPMPQDVPDPESLASARDLMAPFADKSSFADYYVHQSPFDIRHATRTVMLSPDVKSAERDSGRQMVWMKANGHVDAPQVMHRALLALGCDQIMMEPVIRRAGLSFITPGMSYASIDHSMWWYADIDINEWHLYVQDTPVAAHGRGLATAKVYTRSGQLVAVMAQEALVRVPRTEGAEK</sequence>
<reference evidence="6 7" key="1">
    <citation type="journal article" date="2017" name="BMC Genomics">
        <title>Comparative genomic and phylogenomic analyses of the Bifidobacteriaceae family.</title>
        <authorList>
            <person name="Lugli G.A."/>
            <person name="Milani C."/>
            <person name="Turroni F."/>
            <person name="Duranti S."/>
            <person name="Mancabelli L."/>
            <person name="Mangifesta M."/>
            <person name="Ferrario C."/>
            <person name="Modesto M."/>
            <person name="Mattarelli P."/>
            <person name="Jiri K."/>
            <person name="van Sinderen D."/>
            <person name="Ventura M."/>
        </authorList>
    </citation>
    <scope>NUCLEOTIDE SEQUENCE [LARGE SCALE GENOMIC DNA]</scope>
    <source>
        <strain evidence="6 7">DSM 24744</strain>
    </source>
</reference>
<evidence type="ECO:0000256" key="2">
    <source>
        <dbReference type="ARBA" id="ARBA00022801"/>
    </source>
</evidence>
<dbReference type="SUPFAM" id="SSF54637">
    <property type="entry name" value="Thioesterase/thiol ester dehydrase-isomerase"/>
    <property type="match status" value="2"/>
</dbReference>
<evidence type="ECO:0000256" key="1">
    <source>
        <dbReference type="ARBA" id="ARBA00006538"/>
    </source>
</evidence>
<dbReference type="InterPro" id="IPR049450">
    <property type="entry name" value="ACOT8-like_C"/>
</dbReference>
<evidence type="ECO:0000313" key="7">
    <source>
        <dbReference type="Proteomes" id="UP000216454"/>
    </source>
</evidence>
<evidence type="ECO:0000313" key="6">
    <source>
        <dbReference type="EMBL" id="OZG51155.1"/>
    </source>
</evidence>
<gene>
    <name evidence="6" type="ORF">PSSU_1092</name>
</gene>
<dbReference type="InterPro" id="IPR029069">
    <property type="entry name" value="HotDog_dom_sf"/>
</dbReference>
<dbReference type="GO" id="GO:0047617">
    <property type="term" value="F:fatty acyl-CoA hydrolase activity"/>
    <property type="evidence" value="ECO:0007669"/>
    <property type="project" value="InterPro"/>
</dbReference>
<dbReference type="CDD" id="cd03445">
    <property type="entry name" value="Thioesterase_II_repeat2"/>
    <property type="match status" value="1"/>
</dbReference>
<dbReference type="Pfam" id="PF13622">
    <property type="entry name" value="4HBT_3"/>
    <property type="match status" value="1"/>
</dbReference>
<keyword evidence="7" id="KW-1185">Reference proteome</keyword>
<feature type="domain" description="Acyl-CoA thioesterase-like N-terminal HotDog" evidence="4">
    <location>
        <begin position="95"/>
        <end position="171"/>
    </location>
</feature>
<evidence type="ECO:0000259" key="5">
    <source>
        <dbReference type="Pfam" id="PF20789"/>
    </source>
</evidence>
<name>A0A261EWC9_9BIFI</name>
<feature type="compositionally biased region" description="Low complexity" evidence="3">
    <location>
        <begin position="17"/>
        <end position="44"/>
    </location>
</feature>
<accession>A0A261EWC9</accession>
<dbReference type="RefSeq" id="WP_094691442.1">
    <property type="nucleotide sequence ID" value="NZ_MWWQ01000009.1"/>
</dbReference>
<dbReference type="Gene3D" id="2.40.160.210">
    <property type="entry name" value="Acyl-CoA thioesterase, double hotdog domain"/>
    <property type="match status" value="1"/>
</dbReference>
<dbReference type="EMBL" id="MWWQ01000009">
    <property type="protein sequence ID" value="OZG51155.1"/>
    <property type="molecule type" value="Genomic_DNA"/>
</dbReference>
<dbReference type="Pfam" id="PF20789">
    <property type="entry name" value="4HBT_3C"/>
    <property type="match status" value="1"/>
</dbReference>
<dbReference type="InterPro" id="IPR049449">
    <property type="entry name" value="TesB_ACOT8-like_N"/>
</dbReference>
<dbReference type="AlphaFoldDB" id="A0A261EWC9"/>
<comment type="similarity">
    <text evidence="1">Belongs to the C/M/P thioester hydrolase family.</text>
</comment>
<dbReference type="PANTHER" id="PTHR11066:SF34">
    <property type="entry name" value="ACYL-COENZYME A THIOESTERASE 8"/>
    <property type="match status" value="1"/>
</dbReference>
<proteinExistence type="inferred from homology"/>
<dbReference type="Proteomes" id="UP000216454">
    <property type="component" value="Unassembled WGS sequence"/>
</dbReference>
<dbReference type="GO" id="GO:0009062">
    <property type="term" value="P:fatty acid catabolic process"/>
    <property type="evidence" value="ECO:0007669"/>
    <property type="project" value="TreeGrafter"/>
</dbReference>
<protein>
    <submittedName>
        <fullName evidence="6">Acyl-CoA thioesterase II</fullName>
    </submittedName>
</protein>
<dbReference type="PANTHER" id="PTHR11066">
    <property type="entry name" value="ACYL-COA THIOESTERASE"/>
    <property type="match status" value="1"/>
</dbReference>
<feature type="region of interest" description="Disordered" evidence="3">
    <location>
        <begin position="1"/>
        <end position="44"/>
    </location>
</feature>
<keyword evidence="2" id="KW-0378">Hydrolase</keyword>
<organism evidence="6 7">
    <name type="scientific">Pseudoscardovia suis</name>
    <dbReference type="NCBI Taxonomy" id="987063"/>
    <lineage>
        <taxon>Bacteria</taxon>
        <taxon>Bacillati</taxon>
        <taxon>Actinomycetota</taxon>
        <taxon>Actinomycetes</taxon>
        <taxon>Bifidobacteriales</taxon>
        <taxon>Bifidobacteriaceae</taxon>
        <taxon>Pseudoscardovia</taxon>
    </lineage>
</organism>
<dbReference type="InterPro" id="IPR042171">
    <property type="entry name" value="Acyl-CoA_hotdog"/>
</dbReference>
<dbReference type="GO" id="GO:0006637">
    <property type="term" value="P:acyl-CoA metabolic process"/>
    <property type="evidence" value="ECO:0007669"/>
    <property type="project" value="InterPro"/>
</dbReference>
<feature type="domain" description="Acyl-CoA thioesterase-like C-terminal" evidence="5">
    <location>
        <begin position="227"/>
        <end position="349"/>
    </location>
</feature>